<keyword evidence="12" id="KW-0464">Manganese</keyword>
<dbReference type="Pfam" id="PF00069">
    <property type="entry name" value="Pkinase"/>
    <property type="match status" value="1"/>
</dbReference>
<dbReference type="EC" id="2.7.11.1" evidence="4"/>
<evidence type="ECO:0000259" key="16">
    <source>
        <dbReference type="PROSITE" id="PS50011"/>
    </source>
</evidence>
<evidence type="ECO:0000256" key="11">
    <source>
        <dbReference type="ARBA" id="ARBA00022842"/>
    </source>
</evidence>
<evidence type="ECO:0000256" key="14">
    <source>
        <dbReference type="ARBA" id="ARBA00048679"/>
    </source>
</evidence>
<dbReference type="PANTHER" id="PTHR24346">
    <property type="entry name" value="MAP/MICROTUBULE AFFINITY-REGULATING KINASE"/>
    <property type="match status" value="1"/>
</dbReference>
<dbReference type="GO" id="GO:0046872">
    <property type="term" value="F:metal ion binding"/>
    <property type="evidence" value="ECO:0007669"/>
    <property type="project" value="UniProtKB-KW"/>
</dbReference>
<feature type="non-terminal residue" evidence="17">
    <location>
        <position position="215"/>
    </location>
</feature>
<keyword evidence="6" id="KW-0808">Transferase</keyword>
<dbReference type="GO" id="GO:0005524">
    <property type="term" value="F:ATP binding"/>
    <property type="evidence" value="ECO:0007669"/>
    <property type="project" value="UniProtKB-KW"/>
</dbReference>
<dbReference type="InterPro" id="IPR000719">
    <property type="entry name" value="Prot_kinase_dom"/>
</dbReference>
<evidence type="ECO:0000256" key="6">
    <source>
        <dbReference type="ARBA" id="ARBA00022679"/>
    </source>
</evidence>
<dbReference type="GO" id="GO:0035556">
    <property type="term" value="P:intracellular signal transduction"/>
    <property type="evidence" value="ECO:0007669"/>
    <property type="project" value="TreeGrafter"/>
</dbReference>
<comment type="cofactor">
    <cofactor evidence="1">
        <name>Mn(2+)</name>
        <dbReference type="ChEBI" id="CHEBI:29035"/>
    </cofactor>
</comment>
<dbReference type="Gene3D" id="3.30.200.20">
    <property type="entry name" value="Phosphorylase Kinase, domain 1"/>
    <property type="match status" value="1"/>
</dbReference>
<evidence type="ECO:0000256" key="8">
    <source>
        <dbReference type="ARBA" id="ARBA00022741"/>
    </source>
</evidence>
<dbReference type="SUPFAM" id="SSF56112">
    <property type="entry name" value="Protein kinase-like (PK-like)"/>
    <property type="match status" value="1"/>
</dbReference>
<keyword evidence="10" id="KW-0067">ATP-binding</keyword>
<feature type="signal peptide" evidence="15">
    <location>
        <begin position="1"/>
        <end position="22"/>
    </location>
</feature>
<keyword evidence="8" id="KW-0547">Nucleotide-binding</keyword>
<keyword evidence="7" id="KW-0479">Metal-binding</keyword>
<evidence type="ECO:0000256" key="1">
    <source>
        <dbReference type="ARBA" id="ARBA00001936"/>
    </source>
</evidence>
<evidence type="ECO:0000256" key="3">
    <source>
        <dbReference type="ARBA" id="ARBA00009985"/>
    </source>
</evidence>
<reference evidence="17 18" key="1">
    <citation type="submission" date="2022-11" db="EMBL/GenBank/DDBJ databases">
        <title>Whole genome sequence of Eschrichtius robustus ER-17-0199.</title>
        <authorList>
            <person name="Bruniche-Olsen A."/>
            <person name="Black A.N."/>
            <person name="Fields C.J."/>
            <person name="Walden K."/>
            <person name="Dewoody J.A."/>
        </authorList>
    </citation>
    <scope>NUCLEOTIDE SEQUENCE [LARGE SCALE GENOMIC DNA]</scope>
    <source>
        <strain evidence="17">ER-17-0199</strain>
        <tissue evidence="17">Blubber</tissue>
    </source>
</reference>
<name>A0AB34GAY3_ESCRO</name>
<evidence type="ECO:0000313" key="17">
    <source>
        <dbReference type="EMBL" id="KAJ8777062.1"/>
    </source>
</evidence>
<feature type="domain" description="Protein kinase" evidence="16">
    <location>
        <begin position="1"/>
        <end position="215"/>
    </location>
</feature>
<dbReference type="GO" id="GO:0005737">
    <property type="term" value="C:cytoplasm"/>
    <property type="evidence" value="ECO:0007669"/>
    <property type="project" value="TreeGrafter"/>
</dbReference>
<dbReference type="InterPro" id="IPR008271">
    <property type="entry name" value="Ser/Thr_kinase_AS"/>
</dbReference>
<dbReference type="PROSITE" id="PS00108">
    <property type="entry name" value="PROTEIN_KINASE_ST"/>
    <property type="match status" value="1"/>
</dbReference>
<evidence type="ECO:0000256" key="9">
    <source>
        <dbReference type="ARBA" id="ARBA00022777"/>
    </source>
</evidence>
<accession>A0AB34GAY3</accession>
<dbReference type="InterPro" id="IPR011009">
    <property type="entry name" value="Kinase-like_dom_sf"/>
</dbReference>
<feature type="chain" id="PRO_5044214859" description="non-specific serine/threonine protein kinase" evidence="15">
    <location>
        <begin position="23"/>
        <end position="215"/>
    </location>
</feature>
<proteinExistence type="inferred from homology"/>
<evidence type="ECO:0000256" key="10">
    <source>
        <dbReference type="ARBA" id="ARBA00022840"/>
    </source>
</evidence>
<keyword evidence="5" id="KW-0723">Serine/threonine-protein kinase</keyword>
<comment type="catalytic activity">
    <reaction evidence="14">
        <text>L-seryl-[protein] + ATP = O-phospho-L-seryl-[protein] + ADP + H(+)</text>
        <dbReference type="Rhea" id="RHEA:17989"/>
        <dbReference type="Rhea" id="RHEA-COMP:9863"/>
        <dbReference type="Rhea" id="RHEA-COMP:11604"/>
        <dbReference type="ChEBI" id="CHEBI:15378"/>
        <dbReference type="ChEBI" id="CHEBI:29999"/>
        <dbReference type="ChEBI" id="CHEBI:30616"/>
        <dbReference type="ChEBI" id="CHEBI:83421"/>
        <dbReference type="ChEBI" id="CHEBI:456216"/>
        <dbReference type="EC" id="2.7.11.1"/>
    </reaction>
</comment>
<evidence type="ECO:0000256" key="12">
    <source>
        <dbReference type="ARBA" id="ARBA00023211"/>
    </source>
</evidence>
<dbReference type="PANTHER" id="PTHR24346:SF94">
    <property type="entry name" value="NON-SPECIFIC SERINE_THREONINE PROTEIN KINASE"/>
    <property type="match status" value="1"/>
</dbReference>
<dbReference type="PROSITE" id="PS50011">
    <property type="entry name" value="PROTEIN_KINASE_DOM"/>
    <property type="match status" value="1"/>
</dbReference>
<dbReference type="Proteomes" id="UP001159641">
    <property type="component" value="Unassembled WGS sequence"/>
</dbReference>
<evidence type="ECO:0000256" key="15">
    <source>
        <dbReference type="SAM" id="SignalP"/>
    </source>
</evidence>
<dbReference type="GO" id="GO:0004674">
    <property type="term" value="F:protein serine/threonine kinase activity"/>
    <property type="evidence" value="ECO:0007669"/>
    <property type="project" value="UniProtKB-KW"/>
</dbReference>
<evidence type="ECO:0000313" key="18">
    <source>
        <dbReference type="Proteomes" id="UP001159641"/>
    </source>
</evidence>
<dbReference type="AlphaFoldDB" id="A0AB34GAY3"/>
<dbReference type="Gene3D" id="1.10.510.10">
    <property type="entry name" value="Transferase(Phosphotransferase) domain 1"/>
    <property type="match status" value="1"/>
</dbReference>
<evidence type="ECO:0000256" key="5">
    <source>
        <dbReference type="ARBA" id="ARBA00022527"/>
    </source>
</evidence>
<dbReference type="SMART" id="SM00220">
    <property type="entry name" value="S_TKc"/>
    <property type="match status" value="1"/>
</dbReference>
<keyword evidence="18" id="KW-1185">Reference proteome</keyword>
<gene>
    <name evidence="17" type="ORF">J1605_014926</name>
</gene>
<keyword evidence="15" id="KW-0732">Signal</keyword>
<protein>
    <recommendedName>
        <fullName evidence="4">non-specific serine/threonine protein kinase</fullName>
        <ecNumber evidence="4">2.7.11.1</ecNumber>
    </recommendedName>
</protein>
<dbReference type="EMBL" id="JAIQCJ010002321">
    <property type="protein sequence ID" value="KAJ8777062.1"/>
    <property type="molecule type" value="Genomic_DNA"/>
</dbReference>
<evidence type="ECO:0000256" key="7">
    <source>
        <dbReference type="ARBA" id="ARBA00022723"/>
    </source>
</evidence>
<evidence type="ECO:0000256" key="2">
    <source>
        <dbReference type="ARBA" id="ARBA00001946"/>
    </source>
</evidence>
<comment type="catalytic activity">
    <reaction evidence="13">
        <text>L-threonyl-[protein] + ATP = O-phospho-L-threonyl-[protein] + ADP + H(+)</text>
        <dbReference type="Rhea" id="RHEA:46608"/>
        <dbReference type="Rhea" id="RHEA-COMP:11060"/>
        <dbReference type="Rhea" id="RHEA-COMP:11605"/>
        <dbReference type="ChEBI" id="CHEBI:15378"/>
        <dbReference type="ChEBI" id="CHEBI:30013"/>
        <dbReference type="ChEBI" id="CHEBI:30616"/>
        <dbReference type="ChEBI" id="CHEBI:61977"/>
        <dbReference type="ChEBI" id="CHEBI:456216"/>
        <dbReference type="EC" id="2.7.11.1"/>
    </reaction>
</comment>
<keyword evidence="11" id="KW-0460">Magnesium</keyword>
<evidence type="ECO:0000256" key="4">
    <source>
        <dbReference type="ARBA" id="ARBA00012513"/>
    </source>
</evidence>
<comment type="caution">
    <text evidence="17">The sequence shown here is derived from an EMBL/GenBank/DDBJ whole genome shotgun (WGS) entry which is preliminary data.</text>
</comment>
<keyword evidence="9" id="KW-0418">Kinase</keyword>
<organism evidence="17 18">
    <name type="scientific">Eschrichtius robustus</name>
    <name type="common">California gray whale</name>
    <name type="synonym">Eschrichtius gibbosus</name>
    <dbReference type="NCBI Taxonomy" id="9764"/>
    <lineage>
        <taxon>Eukaryota</taxon>
        <taxon>Metazoa</taxon>
        <taxon>Chordata</taxon>
        <taxon>Craniata</taxon>
        <taxon>Vertebrata</taxon>
        <taxon>Euteleostomi</taxon>
        <taxon>Mammalia</taxon>
        <taxon>Eutheria</taxon>
        <taxon>Laurasiatheria</taxon>
        <taxon>Artiodactyla</taxon>
        <taxon>Whippomorpha</taxon>
        <taxon>Cetacea</taxon>
        <taxon>Mysticeti</taxon>
        <taxon>Eschrichtiidae</taxon>
        <taxon>Eschrichtius</taxon>
    </lineage>
</organism>
<evidence type="ECO:0000256" key="13">
    <source>
        <dbReference type="ARBA" id="ARBA00047899"/>
    </source>
</evidence>
<comment type="cofactor">
    <cofactor evidence="2">
        <name>Mg(2+)</name>
        <dbReference type="ChEBI" id="CHEBI:18420"/>
    </cofactor>
</comment>
<sequence>MRGPGWSPNSRVLSCCPRAVFAVVSVNLQLKCGDGAWEIQLLRRLRHRNVIQLVDVLYNEEKQKIYPFGARGARCSLSAADLGAGAPLQRHCRCRTYMVMEYCVCGMQEMLDSVPEKRFPVCQAHGYFCQLVDGLEYLHSQGIVHKDIKPGNLLLTTGGTLKISDLGVAEALHPFAEDDTCRTSQGSPAFQPPEIANGLDTFSGFKVDIWSAGVT</sequence>
<comment type="similarity">
    <text evidence="3">Belongs to the protein kinase superfamily. CAMK Ser/Thr protein kinase family. LKB1 subfamily.</text>
</comment>